<dbReference type="SUPFAM" id="SSF52047">
    <property type="entry name" value="RNI-like"/>
    <property type="match status" value="1"/>
</dbReference>
<dbReference type="PROSITE" id="PS50067">
    <property type="entry name" value="KINESIN_MOTOR_2"/>
    <property type="match status" value="1"/>
</dbReference>
<dbReference type="InterPro" id="IPR019821">
    <property type="entry name" value="Kinesin_motor_CS"/>
</dbReference>
<evidence type="ECO:0000256" key="5">
    <source>
        <dbReference type="PROSITE-ProRule" id="PRU00283"/>
    </source>
</evidence>
<evidence type="ECO:0000259" key="7">
    <source>
        <dbReference type="PROSITE" id="PS50067"/>
    </source>
</evidence>
<dbReference type="InterPro" id="IPR027417">
    <property type="entry name" value="P-loop_NTPase"/>
</dbReference>
<dbReference type="InterPro" id="IPR008984">
    <property type="entry name" value="SMAD_FHA_dom_sf"/>
</dbReference>
<keyword evidence="9" id="KW-1185">Reference proteome</keyword>
<dbReference type="GO" id="GO:0007018">
    <property type="term" value="P:microtubule-based movement"/>
    <property type="evidence" value="ECO:0007669"/>
    <property type="project" value="InterPro"/>
</dbReference>
<accession>A0A7R9KNA3</accession>
<dbReference type="SMART" id="SM00240">
    <property type="entry name" value="FHA"/>
    <property type="match status" value="1"/>
</dbReference>
<dbReference type="SUPFAM" id="SSF49879">
    <property type="entry name" value="SMAD/FHA domain"/>
    <property type="match status" value="1"/>
</dbReference>
<keyword evidence="3" id="KW-0175">Coiled coil</keyword>
<dbReference type="Proteomes" id="UP000759131">
    <property type="component" value="Unassembled WGS sequence"/>
</dbReference>
<dbReference type="PANTHER" id="PTHR47117">
    <property type="entry name" value="STAR-RELATED LIPID TRANSFER PROTEIN 9"/>
    <property type="match status" value="1"/>
</dbReference>
<feature type="region of interest" description="Disordered" evidence="6">
    <location>
        <begin position="394"/>
        <end position="416"/>
    </location>
</feature>
<dbReference type="SMART" id="SM00129">
    <property type="entry name" value="KISc"/>
    <property type="match status" value="1"/>
</dbReference>
<dbReference type="Pfam" id="PF00225">
    <property type="entry name" value="Kinesin"/>
    <property type="match status" value="2"/>
</dbReference>
<feature type="binding site" evidence="5">
    <location>
        <begin position="100"/>
        <end position="107"/>
    </location>
    <ligand>
        <name>ATP</name>
        <dbReference type="ChEBI" id="CHEBI:30616"/>
    </ligand>
</feature>
<feature type="domain" description="Kinesin motor" evidence="7">
    <location>
        <begin position="1"/>
        <end position="310"/>
    </location>
</feature>
<name>A0A7R9KNA3_9ACAR</name>
<keyword evidence="4 5" id="KW-0505">Motor protein</keyword>
<dbReference type="GO" id="GO:0003777">
    <property type="term" value="F:microtubule motor activity"/>
    <property type="evidence" value="ECO:0007669"/>
    <property type="project" value="InterPro"/>
</dbReference>
<dbReference type="SUPFAM" id="SSF52540">
    <property type="entry name" value="P-loop containing nucleoside triphosphate hydrolases"/>
    <property type="match status" value="1"/>
</dbReference>
<dbReference type="InterPro" id="IPR000253">
    <property type="entry name" value="FHA_dom"/>
</dbReference>
<feature type="compositionally biased region" description="Basic and acidic residues" evidence="6">
    <location>
        <begin position="1056"/>
        <end position="1067"/>
    </location>
</feature>
<dbReference type="SUPFAM" id="SSF49562">
    <property type="entry name" value="C2 domain (Calcium/lipid-binding domain, CaLB)"/>
    <property type="match status" value="1"/>
</dbReference>
<dbReference type="EMBL" id="OC857406">
    <property type="protein sequence ID" value="CAD7625131.1"/>
    <property type="molecule type" value="Genomic_DNA"/>
</dbReference>
<gene>
    <name evidence="8" type="ORF">OSB1V03_LOCUS5567</name>
</gene>
<protein>
    <recommendedName>
        <fullName evidence="7">Kinesin motor domain-containing protein</fullName>
    </recommendedName>
</protein>
<feature type="non-terminal residue" evidence="8">
    <location>
        <position position="1391"/>
    </location>
</feature>
<dbReference type="GO" id="GO:0005524">
    <property type="term" value="F:ATP binding"/>
    <property type="evidence" value="ECO:0007669"/>
    <property type="project" value="UniProtKB-UniRule"/>
</dbReference>
<dbReference type="EMBL" id="CAJPIZ010002831">
    <property type="protein sequence ID" value="CAG2105561.1"/>
    <property type="molecule type" value="Genomic_DNA"/>
</dbReference>
<organism evidence="8">
    <name type="scientific">Medioppia subpectinata</name>
    <dbReference type="NCBI Taxonomy" id="1979941"/>
    <lineage>
        <taxon>Eukaryota</taxon>
        <taxon>Metazoa</taxon>
        <taxon>Ecdysozoa</taxon>
        <taxon>Arthropoda</taxon>
        <taxon>Chelicerata</taxon>
        <taxon>Arachnida</taxon>
        <taxon>Acari</taxon>
        <taxon>Acariformes</taxon>
        <taxon>Sarcoptiformes</taxon>
        <taxon>Oribatida</taxon>
        <taxon>Brachypylina</taxon>
        <taxon>Oppioidea</taxon>
        <taxon>Oppiidae</taxon>
        <taxon>Medioppia</taxon>
    </lineage>
</organism>
<evidence type="ECO:0000256" key="4">
    <source>
        <dbReference type="ARBA" id="ARBA00023175"/>
    </source>
</evidence>
<evidence type="ECO:0000313" key="8">
    <source>
        <dbReference type="EMBL" id="CAD7625131.1"/>
    </source>
</evidence>
<evidence type="ECO:0000313" key="9">
    <source>
        <dbReference type="Proteomes" id="UP000759131"/>
    </source>
</evidence>
<evidence type="ECO:0000256" key="3">
    <source>
        <dbReference type="ARBA" id="ARBA00023054"/>
    </source>
</evidence>
<evidence type="ECO:0000256" key="2">
    <source>
        <dbReference type="ARBA" id="ARBA00022840"/>
    </source>
</evidence>
<keyword evidence="1 5" id="KW-0547">Nucleotide-binding</keyword>
<dbReference type="InterPro" id="IPR032675">
    <property type="entry name" value="LRR_dom_sf"/>
</dbReference>
<keyword evidence="2 5" id="KW-0067">ATP-binding</keyword>
<dbReference type="InterPro" id="IPR001752">
    <property type="entry name" value="Kinesin_motor_dom"/>
</dbReference>
<dbReference type="FunFam" id="2.60.200.20:FF:000034">
    <property type="entry name" value="kinesin-like protein KIF28P"/>
    <property type="match status" value="1"/>
</dbReference>
<sequence>MILQEKEHQRNAQSIITMENNTTLLFSVDNLQEEPKKFTFDYSYWSHDGFTEADNGFCIADESHENGPKYADQETVYKDLGHTLLRNAWDGYNAALFAYGQTGSGKSYSIVGYGSNKGIVPRFCEEIFQTIEHRNGDGTGFEALKLENIRPKDFMEMEERINEGTTNRSIAATNMNETSSRAHTIIVINLVQKSKNSSGQETTKTSTINLVDLAGSERLSGTQATGDRMKEGVSINQSLSCVGNCIHALAEKAQGKSVKVPYRDSVLTRLLQNALGGNSKTVMLAAISPADINYDETLSTLRYADRAKQIRNHAKINKDSTDKLVKELREENEKLKKLMESGTNNVNGSVTPLNGFALSPDALKEAKSRWEEEMKAAMVENERQLTQMKQTYEERLHHEKQKKSKKKAEANKVEADKHDNPFLSNLNFDEQLSAKIIYIIRKGSNTIGKAEDCTIQLLGPLIQEHHAVINRLDNGKVIMERCSDDCRILLNGDPVTHKVNMSHNDRLLFGTTQLFVFSHPDQKLKSKMTYADVTFELAQEEIATKAGFAVNSDDQSMEQALLNKDLLEVIPTVDEANAISEELEKFVRFEIMLVSPQFLGKPGERTEVYVRIRNIESAQEFEWTKDEFLNRLYVMKEMYQNYEAGEDDWDLPSDRDPFLEDPHRECHIGTVQVYLQSLAFMIELKEQLSINDFSGSEVGIINIEIVPCDEVGNEYDERDDVYVDSPHELLGRGIHFIIKINGCRGLPSRFTDIYVKFRVFLDEEDTRTDPMSDTSNPDFNFKKIFTFKRVTQQLVDYLKDGFINMQVWGKQSVKFTGISKQNTGRNTKQLFQEELDKQGNELMTGFKMNGRVVDPNKQSIIVELLLMKKQQARQQQRIENIRRLVETAEKFRKRKISVQLVKDLLFTTTPEMADALIQQVPEVRQYESLVRHLRYTLTPPSQLPAVAHQTPPQTPPPGAIHPNKCRTRGVEEEWWLSLALIVNNAEKRQDIEIIENTDINDGIRGAIASMALLSDRIDISEDSRRICGQQIDAEEKPRLDGTSSAAKRRKLRHNTTRADGEADDRSTDAMTDSTAGPTLCDWMSWELSECRPQNVNDLCPEVFQIVLAKYLKANNWRKLVPLRLVCKYWRSNIDSYLASRHGFQYTGRVSKGAPPPVMNYYEFNAMLSFYPNMRQLIVKNFTVSDHLVAILRQNVPKLERISLYGCRNLSWKGITILAVRFPQLKFIDVSNCELDENRLSILVENLRNLKIMNAINPGREVTGQCLARLGPNIQDIWIGLNHLRDVNPALRALVSGNGRNLIHFGLIVSNYSTTDWSIITDNMTALKSLKLTFGSYKASSLRPLAKLSSLEFLVLAEDSRNENESVLTDESLLPVLKGCANLKSLAIAGTK</sequence>
<reference evidence="8" key="1">
    <citation type="submission" date="2020-11" db="EMBL/GenBank/DDBJ databases">
        <authorList>
            <person name="Tran Van P."/>
        </authorList>
    </citation>
    <scope>NUCLEOTIDE SEQUENCE</scope>
</reference>
<evidence type="ECO:0000256" key="6">
    <source>
        <dbReference type="SAM" id="MobiDB-lite"/>
    </source>
</evidence>
<feature type="compositionally biased region" description="Basic residues" evidence="6">
    <location>
        <begin position="1046"/>
        <end position="1055"/>
    </location>
</feature>
<feature type="region of interest" description="Disordered" evidence="6">
    <location>
        <begin position="1030"/>
        <end position="1072"/>
    </location>
</feature>
<dbReference type="Pfam" id="PF12423">
    <property type="entry name" value="KIF1B"/>
    <property type="match status" value="1"/>
</dbReference>
<comment type="similarity">
    <text evidence="5">Belongs to the TRAFAC class myosin-kinesin ATPase superfamily. Kinesin family.</text>
</comment>
<dbReference type="PRINTS" id="PR00380">
    <property type="entry name" value="KINESINHEAVY"/>
</dbReference>
<dbReference type="PROSITE" id="PS00411">
    <property type="entry name" value="KINESIN_MOTOR_1"/>
    <property type="match status" value="1"/>
</dbReference>
<dbReference type="InterPro" id="IPR035892">
    <property type="entry name" value="C2_domain_sf"/>
</dbReference>
<dbReference type="Gene3D" id="3.40.850.10">
    <property type="entry name" value="Kinesin motor domain"/>
    <property type="match status" value="2"/>
</dbReference>
<dbReference type="Gene3D" id="2.60.200.20">
    <property type="match status" value="1"/>
</dbReference>
<dbReference type="OrthoDB" id="3176171at2759"/>
<feature type="compositionally biased region" description="Basic and acidic residues" evidence="6">
    <location>
        <begin position="407"/>
        <end position="416"/>
    </location>
</feature>
<dbReference type="Pfam" id="PF00498">
    <property type="entry name" value="FHA"/>
    <property type="match status" value="1"/>
</dbReference>
<dbReference type="InterPro" id="IPR036961">
    <property type="entry name" value="Kinesin_motor_dom_sf"/>
</dbReference>
<dbReference type="InterPro" id="IPR022140">
    <property type="entry name" value="Kinesin-like_KIF1-typ"/>
</dbReference>
<dbReference type="Gene3D" id="3.80.10.10">
    <property type="entry name" value="Ribonuclease Inhibitor"/>
    <property type="match status" value="1"/>
</dbReference>
<dbReference type="GO" id="GO:0008017">
    <property type="term" value="F:microtubule binding"/>
    <property type="evidence" value="ECO:0007669"/>
    <property type="project" value="InterPro"/>
</dbReference>
<proteinExistence type="inferred from homology"/>
<evidence type="ECO:0000256" key="1">
    <source>
        <dbReference type="ARBA" id="ARBA00022741"/>
    </source>
</evidence>